<name>A0A444JB13_9BACT</name>
<proteinExistence type="predicted"/>
<gene>
    <name evidence="3" type="ORF">VU01_13571</name>
</gene>
<sequence length="497" mass="54005">MKNIKIFVGATLLFIVVLFGITVAVIPLLISSNWAKNSIVSKVNSSSSAELALGDCAIGWNEGLKCTEVSYHDQGYQVDAARLTGTQGLFSLLMAPKNLGTITVDDPVVVITQPQVQSATEGETVASQTDSETSKNSEKTEDSGKKTSRSEKETDKPESWFWHKMSGKVLFNRAVVKLQQGEQEPQILLRQGALDLTLASDTLNLNLSLVTGAEQAEGQIKAIGSAHLPSVKGDLLDLMTADMQVSFTDVQLAPFLALASAESSVPQGQAILASELTVKNTEGGNLVLRGPVTLTEVDLTSGFLAEDHPRLDQLAFELHLQRDEQKEWRLPELKMLSDFGSADLQSSYGKQGLQATGKGQFDLPILLSQLPGLFKVQDNLRLENGSASLVFELAEKDKVMHINADATVEDLAGRQNRQSFVWKSPLSLSLQGSMTGKEPEVEKLALKADFLDIEGQGNLQHFTLKGSADLDKAVKEISRIIRFDWDAGGRLKLDLET</sequence>
<dbReference type="AlphaFoldDB" id="A0A444JB13"/>
<feature type="non-terminal residue" evidence="3">
    <location>
        <position position="497"/>
    </location>
</feature>
<dbReference type="EMBL" id="MTKS01000357">
    <property type="protein sequence ID" value="RWX50243.1"/>
    <property type="molecule type" value="Genomic_DNA"/>
</dbReference>
<evidence type="ECO:0000313" key="3">
    <source>
        <dbReference type="EMBL" id="RWX50243.1"/>
    </source>
</evidence>
<reference evidence="3 4" key="1">
    <citation type="submission" date="2017-01" db="EMBL/GenBank/DDBJ databases">
        <title>The cable genome- insights into the physiology and evolution of filamentous bacteria capable of sulfide oxidation via long distance electron transfer.</title>
        <authorList>
            <person name="Schreiber L."/>
            <person name="Bjerg J.T."/>
            <person name="Boggild A."/>
            <person name="Van De Vossenberg J."/>
            <person name="Meysman F."/>
            <person name="Nielsen L.P."/>
            <person name="Schramm A."/>
            <person name="Kjeldsen K.U."/>
        </authorList>
    </citation>
    <scope>NUCLEOTIDE SEQUENCE [LARGE SCALE GENOMIC DNA]</scope>
    <source>
        <strain evidence="3">A5</strain>
    </source>
</reference>
<keyword evidence="4" id="KW-1185">Reference proteome</keyword>
<evidence type="ECO:0008006" key="5">
    <source>
        <dbReference type="Google" id="ProtNLM"/>
    </source>
</evidence>
<evidence type="ECO:0000313" key="4">
    <source>
        <dbReference type="Proteomes" id="UP000288892"/>
    </source>
</evidence>
<feature type="compositionally biased region" description="Basic and acidic residues" evidence="1">
    <location>
        <begin position="132"/>
        <end position="158"/>
    </location>
</feature>
<feature type="region of interest" description="Disordered" evidence="1">
    <location>
        <begin position="119"/>
        <end position="158"/>
    </location>
</feature>
<feature type="compositionally biased region" description="Polar residues" evidence="1">
    <location>
        <begin position="119"/>
        <end position="131"/>
    </location>
</feature>
<dbReference type="Proteomes" id="UP000288892">
    <property type="component" value="Unassembled WGS sequence"/>
</dbReference>
<keyword evidence="2" id="KW-0812">Transmembrane</keyword>
<organism evidence="3 4">
    <name type="scientific">Candidatus Electrothrix marina</name>
    <dbReference type="NCBI Taxonomy" id="1859130"/>
    <lineage>
        <taxon>Bacteria</taxon>
        <taxon>Pseudomonadati</taxon>
        <taxon>Thermodesulfobacteriota</taxon>
        <taxon>Desulfobulbia</taxon>
        <taxon>Desulfobulbales</taxon>
        <taxon>Desulfobulbaceae</taxon>
        <taxon>Candidatus Electrothrix</taxon>
    </lineage>
</organism>
<accession>A0A444JB13</accession>
<evidence type="ECO:0000256" key="2">
    <source>
        <dbReference type="SAM" id="Phobius"/>
    </source>
</evidence>
<keyword evidence="2" id="KW-0472">Membrane</keyword>
<protein>
    <recommendedName>
        <fullName evidence="5">AsmA family protein</fullName>
    </recommendedName>
</protein>
<feature type="transmembrane region" description="Helical" evidence="2">
    <location>
        <begin position="7"/>
        <end position="30"/>
    </location>
</feature>
<comment type="caution">
    <text evidence="3">The sequence shown here is derived from an EMBL/GenBank/DDBJ whole genome shotgun (WGS) entry which is preliminary data.</text>
</comment>
<keyword evidence="2" id="KW-1133">Transmembrane helix</keyword>
<evidence type="ECO:0000256" key="1">
    <source>
        <dbReference type="SAM" id="MobiDB-lite"/>
    </source>
</evidence>